<proteinExistence type="predicted"/>
<name>A0AAD6SB30_9AGAR</name>
<keyword evidence="3" id="KW-1185">Reference proteome</keyword>
<dbReference type="AlphaFoldDB" id="A0AAD6SB30"/>
<gene>
    <name evidence="1" type="ORF">C8F04DRAFT_1270105</name>
    <name evidence="2" type="ORF">C8F04DRAFT_1270110</name>
</gene>
<sequence length="183" mass="20374">MGLYVQSLPRSLFASAFVSSTSCAKLTVQLEPQAGNWSLSSPGVPLLLTGPLPAFLEPRLHLIVYLPSFYQYLLLPANLHTPSPLKIQPGLAYALGQTNQFRTYLIFGDTMGGVKATWERQSYSSAVEVWCAVHRVSVDVIEQSWYFNDPQALCVYQRRLHALRILACALEAQGDTSRFSHLD</sequence>
<dbReference type="EMBL" id="JARJCM010000167">
    <property type="protein sequence ID" value="KAJ7024566.1"/>
    <property type="molecule type" value="Genomic_DNA"/>
</dbReference>
<comment type="caution">
    <text evidence="2">The sequence shown here is derived from an EMBL/GenBank/DDBJ whole genome shotgun (WGS) entry which is preliminary data.</text>
</comment>
<evidence type="ECO:0000313" key="3">
    <source>
        <dbReference type="Proteomes" id="UP001218188"/>
    </source>
</evidence>
<dbReference type="Proteomes" id="UP001218188">
    <property type="component" value="Unassembled WGS sequence"/>
</dbReference>
<evidence type="ECO:0000313" key="2">
    <source>
        <dbReference type="EMBL" id="KAJ7024571.1"/>
    </source>
</evidence>
<reference evidence="2" key="1">
    <citation type="submission" date="2023-03" db="EMBL/GenBank/DDBJ databases">
        <title>Massive genome expansion in bonnet fungi (Mycena s.s.) driven by repeated elements and novel gene families across ecological guilds.</title>
        <authorList>
            <consortium name="Lawrence Berkeley National Laboratory"/>
            <person name="Harder C.B."/>
            <person name="Miyauchi S."/>
            <person name="Viragh M."/>
            <person name="Kuo A."/>
            <person name="Thoen E."/>
            <person name="Andreopoulos B."/>
            <person name="Lu D."/>
            <person name="Skrede I."/>
            <person name="Drula E."/>
            <person name="Henrissat B."/>
            <person name="Morin E."/>
            <person name="Kohler A."/>
            <person name="Barry K."/>
            <person name="LaButti K."/>
            <person name="Morin E."/>
            <person name="Salamov A."/>
            <person name="Lipzen A."/>
            <person name="Mereny Z."/>
            <person name="Hegedus B."/>
            <person name="Baldrian P."/>
            <person name="Stursova M."/>
            <person name="Weitz H."/>
            <person name="Taylor A."/>
            <person name="Grigoriev I.V."/>
            <person name="Nagy L.G."/>
            <person name="Martin F."/>
            <person name="Kauserud H."/>
        </authorList>
    </citation>
    <scope>NUCLEOTIDE SEQUENCE</scope>
    <source>
        <strain evidence="2">CBHHK200</strain>
    </source>
</reference>
<dbReference type="EMBL" id="JARJCM010000167">
    <property type="protein sequence ID" value="KAJ7024571.1"/>
    <property type="molecule type" value="Genomic_DNA"/>
</dbReference>
<evidence type="ECO:0000313" key="1">
    <source>
        <dbReference type="EMBL" id="KAJ7024566.1"/>
    </source>
</evidence>
<protein>
    <submittedName>
        <fullName evidence="2">Uncharacterized protein</fullName>
    </submittedName>
</protein>
<organism evidence="2 3">
    <name type="scientific">Mycena alexandri</name>
    <dbReference type="NCBI Taxonomy" id="1745969"/>
    <lineage>
        <taxon>Eukaryota</taxon>
        <taxon>Fungi</taxon>
        <taxon>Dikarya</taxon>
        <taxon>Basidiomycota</taxon>
        <taxon>Agaricomycotina</taxon>
        <taxon>Agaricomycetes</taxon>
        <taxon>Agaricomycetidae</taxon>
        <taxon>Agaricales</taxon>
        <taxon>Marasmiineae</taxon>
        <taxon>Mycenaceae</taxon>
        <taxon>Mycena</taxon>
    </lineage>
</organism>
<accession>A0AAD6SB30</accession>